<dbReference type="EMBL" id="JABDTM020026743">
    <property type="protein sequence ID" value="KAH0811515.1"/>
    <property type="molecule type" value="Genomic_DNA"/>
</dbReference>
<organism evidence="3 4">
    <name type="scientific">Tenebrio molitor</name>
    <name type="common">Yellow mealworm beetle</name>
    <dbReference type="NCBI Taxonomy" id="7067"/>
    <lineage>
        <taxon>Eukaryota</taxon>
        <taxon>Metazoa</taxon>
        <taxon>Ecdysozoa</taxon>
        <taxon>Arthropoda</taxon>
        <taxon>Hexapoda</taxon>
        <taxon>Insecta</taxon>
        <taxon>Pterygota</taxon>
        <taxon>Neoptera</taxon>
        <taxon>Endopterygota</taxon>
        <taxon>Coleoptera</taxon>
        <taxon>Polyphaga</taxon>
        <taxon>Cucujiformia</taxon>
        <taxon>Tenebrionidae</taxon>
        <taxon>Tenebrio</taxon>
    </lineage>
</organism>
<keyword evidence="2" id="KW-0472">Membrane</keyword>
<evidence type="ECO:0000256" key="1">
    <source>
        <dbReference type="SAM" id="MobiDB-lite"/>
    </source>
</evidence>
<comment type="caution">
    <text evidence="3">The sequence shown here is derived from an EMBL/GenBank/DDBJ whole genome shotgun (WGS) entry which is preliminary data.</text>
</comment>
<feature type="transmembrane region" description="Helical" evidence="2">
    <location>
        <begin position="6"/>
        <end position="24"/>
    </location>
</feature>
<keyword evidence="2" id="KW-1133">Transmembrane helix</keyword>
<reference evidence="3" key="1">
    <citation type="journal article" date="2020" name="J Insects Food Feed">
        <title>The yellow mealworm (Tenebrio molitor) genome: a resource for the emerging insects as food and feed industry.</title>
        <authorList>
            <person name="Eriksson T."/>
            <person name="Andere A."/>
            <person name="Kelstrup H."/>
            <person name="Emery V."/>
            <person name="Picard C."/>
        </authorList>
    </citation>
    <scope>NUCLEOTIDE SEQUENCE</scope>
    <source>
        <strain evidence="3">Stoneville</strain>
        <tissue evidence="3">Whole head</tissue>
    </source>
</reference>
<keyword evidence="4" id="KW-1185">Reference proteome</keyword>
<feature type="compositionally biased region" description="Basic and acidic residues" evidence="1">
    <location>
        <begin position="34"/>
        <end position="44"/>
    </location>
</feature>
<keyword evidence="2" id="KW-0812">Transmembrane</keyword>
<proteinExistence type="predicted"/>
<protein>
    <submittedName>
        <fullName evidence="3">Uncharacterized protein</fullName>
    </submittedName>
</protein>
<evidence type="ECO:0000313" key="3">
    <source>
        <dbReference type="EMBL" id="KAH0811515.1"/>
    </source>
</evidence>
<gene>
    <name evidence="3" type="ORF">GEV33_011276</name>
</gene>
<accession>A0A8J6HBC1</accession>
<evidence type="ECO:0000313" key="4">
    <source>
        <dbReference type="Proteomes" id="UP000719412"/>
    </source>
</evidence>
<feature type="region of interest" description="Disordered" evidence="1">
    <location>
        <begin position="31"/>
        <end position="79"/>
    </location>
</feature>
<dbReference type="Proteomes" id="UP000719412">
    <property type="component" value="Unassembled WGS sequence"/>
</dbReference>
<sequence length="79" mass="8297">MLVKCPIHPFGILIIIIGLAMCVVSHTAAFSNKEGNEEEQKAEGGAEEPEAAQAQAEEPEAAQAQAEEPAAQEEPIAVD</sequence>
<reference evidence="3" key="2">
    <citation type="submission" date="2021-08" db="EMBL/GenBank/DDBJ databases">
        <authorList>
            <person name="Eriksson T."/>
        </authorList>
    </citation>
    <scope>NUCLEOTIDE SEQUENCE</scope>
    <source>
        <strain evidence="3">Stoneville</strain>
        <tissue evidence="3">Whole head</tissue>
    </source>
</reference>
<feature type="compositionally biased region" description="Low complexity" evidence="1">
    <location>
        <begin position="51"/>
        <end position="79"/>
    </location>
</feature>
<evidence type="ECO:0000256" key="2">
    <source>
        <dbReference type="SAM" id="Phobius"/>
    </source>
</evidence>
<dbReference type="AlphaFoldDB" id="A0A8J6HBC1"/>
<name>A0A8J6HBC1_TENMO</name>